<accession>A0AAQ3NVS3</accession>
<dbReference type="PANTHER" id="PTHR34630">
    <property type="entry name" value="OS11G0677101 PROTEIN"/>
    <property type="match status" value="1"/>
</dbReference>
<dbReference type="InterPro" id="IPR032675">
    <property type="entry name" value="LRR_dom_sf"/>
</dbReference>
<gene>
    <name evidence="1" type="ORF">V8G54_013493</name>
</gene>
<reference evidence="1 2" key="1">
    <citation type="journal article" date="2023" name="Life. Sci Alliance">
        <title>Evolutionary insights into 3D genome organization and epigenetic landscape of Vigna mungo.</title>
        <authorList>
            <person name="Junaid A."/>
            <person name="Singh B."/>
            <person name="Bhatia S."/>
        </authorList>
    </citation>
    <scope>NUCLEOTIDE SEQUENCE [LARGE SCALE GENOMIC DNA]</scope>
    <source>
        <strain evidence="1">Urdbean</strain>
    </source>
</reference>
<dbReference type="Proteomes" id="UP001374535">
    <property type="component" value="Chromosome 4"/>
</dbReference>
<keyword evidence="2" id="KW-1185">Reference proteome</keyword>
<dbReference type="AlphaFoldDB" id="A0AAQ3NVS3"/>
<evidence type="ECO:0000313" key="1">
    <source>
        <dbReference type="EMBL" id="WVZ15927.1"/>
    </source>
</evidence>
<evidence type="ECO:0008006" key="3">
    <source>
        <dbReference type="Google" id="ProtNLM"/>
    </source>
</evidence>
<dbReference type="Gene3D" id="3.80.10.10">
    <property type="entry name" value="Ribonuclease Inhibitor"/>
    <property type="match status" value="2"/>
</dbReference>
<evidence type="ECO:0000313" key="2">
    <source>
        <dbReference type="Proteomes" id="UP001374535"/>
    </source>
</evidence>
<proteinExistence type="predicted"/>
<dbReference type="EMBL" id="CP144697">
    <property type="protein sequence ID" value="WVZ15927.1"/>
    <property type="molecule type" value="Genomic_DNA"/>
</dbReference>
<sequence length="184" mass="20803">MDPSTLKILRIYSCPLTNVPITLYNFLEEMDINGGCDFLTTFPLDLFPKLCSLKLTRCRNLQKISQEHTHNHLKYLIIEKCPQFESFPSIGLSAPWLQTIEIRGAENLKLLPRHMQTLLPSLTELHIIDCPQVEMFPDGGLPSNVKYVSLSSFKLIASLRESLNANTCLESLCITNGGYGIFSR</sequence>
<dbReference type="SUPFAM" id="SSF52058">
    <property type="entry name" value="L domain-like"/>
    <property type="match status" value="1"/>
</dbReference>
<dbReference type="PANTHER" id="PTHR34630:SF34">
    <property type="entry name" value="OS11G0245800 PROTEIN"/>
    <property type="match status" value="1"/>
</dbReference>
<organism evidence="1 2">
    <name type="scientific">Vigna mungo</name>
    <name type="common">Black gram</name>
    <name type="synonym">Phaseolus mungo</name>
    <dbReference type="NCBI Taxonomy" id="3915"/>
    <lineage>
        <taxon>Eukaryota</taxon>
        <taxon>Viridiplantae</taxon>
        <taxon>Streptophyta</taxon>
        <taxon>Embryophyta</taxon>
        <taxon>Tracheophyta</taxon>
        <taxon>Spermatophyta</taxon>
        <taxon>Magnoliopsida</taxon>
        <taxon>eudicotyledons</taxon>
        <taxon>Gunneridae</taxon>
        <taxon>Pentapetalae</taxon>
        <taxon>rosids</taxon>
        <taxon>fabids</taxon>
        <taxon>Fabales</taxon>
        <taxon>Fabaceae</taxon>
        <taxon>Papilionoideae</taxon>
        <taxon>50 kb inversion clade</taxon>
        <taxon>NPAAA clade</taxon>
        <taxon>indigoferoid/millettioid clade</taxon>
        <taxon>Phaseoleae</taxon>
        <taxon>Vigna</taxon>
    </lineage>
</organism>
<protein>
    <recommendedName>
        <fullName evidence="3">Disease resistance protein</fullName>
    </recommendedName>
</protein>
<name>A0AAQ3NVS3_VIGMU</name>